<gene>
    <name evidence="3" type="ORF">SAMN04487818_106250</name>
</gene>
<dbReference type="AlphaFoldDB" id="A0A1H9TGF8"/>
<sequence length="255" mass="27082">MSDPQRPGPPWPPEQYNRSGETEWIPRVQGGRRPEEPFRFQEPAPAAKTNPALTWALRAAGLVAVAVLSGLAFFYVQRDGGTQTTPTTPSTAPRSAGVYTFVAHPDVTQPRVDSDCGQHAYDDTQKLLAQPGQCRRVTQALFTADVKGRQALVAVSVVRMVDKDKAAGLIALTDNDGTGNVKDLVREGVVKAPPLKSLSNGYDSQLTGETVVIVEADFAPANGKAVGTKADKPVLDKVCADALRLGAEIDPNPGG</sequence>
<dbReference type="RefSeq" id="WP_143073503.1">
    <property type="nucleotide sequence ID" value="NZ_FOGI01000006.1"/>
</dbReference>
<keyword evidence="2" id="KW-0472">Membrane</keyword>
<keyword evidence="4" id="KW-1185">Reference proteome</keyword>
<accession>A0A1H9TGF8</accession>
<dbReference type="STRING" id="155974.SAMN04487818_106250"/>
<reference evidence="4" key="1">
    <citation type="submission" date="2016-10" db="EMBL/GenBank/DDBJ databases">
        <authorList>
            <person name="Varghese N."/>
            <person name="Submissions S."/>
        </authorList>
    </citation>
    <scope>NUCLEOTIDE SEQUENCE [LARGE SCALE GENOMIC DNA]</scope>
    <source>
        <strain evidence="4">DSM 44260</strain>
    </source>
</reference>
<proteinExistence type="predicted"/>
<evidence type="ECO:0000313" key="4">
    <source>
        <dbReference type="Proteomes" id="UP000199051"/>
    </source>
</evidence>
<dbReference type="Proteomes" id="UP000199051">
    <property type="component" value="Unassembled WGS sequence"/>
</dbReference>
<evidence type="ECO:0000256" key="1">
    <source>
        <dbReference type="SAM" id="MobiDB-lite"/>
    </source>
</evidence>
<feature type="compositionally biased region" description="Pro residues" evidence="1">
    <location>
        <begin position="1"/>
        <end position="13"/>
    </location>
</feature>
<keyword evidence="2" id="KW-0812">Transmembrane</keyword>
<keyword evidence="2" id="KW-1133">Transmembrane helix</keyword>
<evidence type="ECO:0000313" key="3">
    <source>
        <dbReference type="EMBL" id="SER95919.1"/>
    </source>
</evidence>
<dbReference type="EMBL" id="FOGI01000006">
    <property type="protein sequence ID" value="SER95919.1"/>
    <property type="molecule type" value="Genomic_DNA"/>
</dbReference>
<feature type="region of interest" description="Disordered" evidence="1">
    <location>
        <begin position="1"/>
        <end position="38"/>
    </location>
</feature>
<feature type="transmembrane region" description="Helical" evidence="2">
    <location>
        <begin position="55"/>
        <end position="76"/>
    </location>
</feature>
<organism evidence="3 4">
    <name type="scientific">Actinokineospora terrae</name>
    <dbReference type="NCBI Taxonomy" id="155974"/>
    <lineage>
        <taxon>Bacteria</taxon>
        <taxon>Bacillati</taxon>
        <taxon>Actinomycetota</taxon>
        <taxon>Actinomycetes</taxon>
        <taxon>Pseudonocardiales</taxon>
        <taxon>Pseudonocardiaceae</taxon>
        <taxon>Actinokineospora</taxon>
    </lineage>
</organism>
<evidence type="ECO:0000256" key="2">
    <source>
        <dbReference type="SAM" id="Phobius"/>
    </source>
</evidence>
<protein>
    <submittedName>
        <fullName evidence="3">Uncharacterized protein</fullName>
    </submittedName>
</protein>
<name>A0A1H9TGF8_9PSEU</name>